<accession>A0A9P6LIX8</accession>
<name>A0A9P6LIX8_9PEZI</name>
<protein>
    <submittedName>
        <fullName evidence="1">Uncharacterized protein</fullName>
    </submittedName>
</protein>
<evidence type="ECO:0000313" key="1">
    <source>
        <dbReference type="EMBL" id="KAF9875113.1"/>
    </source>
</evidence>
<proteinExistence type="predicted"/>
<gene>
    <name evidence="1" type="ORF">CkaCkLH20_07379</name>
</gene>
<dbReference type="AlphaFoldDB" id="A0A9P6LIX8"/>
<dbReference type="GeneID" id="62163170"/>
<reference evidence="1" key="2">
    <citation type="submission" date="2020-11" db="EMBL/GenBank/DDBJ databases">
        <title>Whole genome sequencing of Colletotrichum sp.</title>
        <authorList>
            <person name="Li H."/>
        </authorList>
    </citation>
    <scope>NUCLEOTIDE SEQUENCE</scope>
    <source>
        <strain evidence="1">CkLH20</strain>
    </source>
</reference>
<evidence type="ECO:0000313" key="2">
    <source>
        <dbReference type="Proteomes" id="UP000781932"/>
    </source>
</evidence>
<sequence>MVVGRNSTNFHKRYGLSGESTNGAQNAWNMGSPVTLPGIGIIFTPEYINREDYEVLSDVPNSLPSSSGLPDMFIVPQALGPISGTAWGLRVGYDCSIAKDVSELTIIGHYTGRTSGDPSGRFAKSFMKSAVTNVWSYSEMGTTLNTTEPELPHTPHSVGQELLRSIDSRADVLEWVVWQVRTGADYVEVDNFNNSVGATVQGLGSPFMRADNGSWVANETFFKENDYRQRDSVMDKVWSRLLGSTGNPFQPGEKNTVEVAEAIGVRCIVRSKLGSAVIDARTSSFAHFNAEEPTPYNDPEVNAESPTPPLGGLARSIPGQASLEKILTSINVRAMSSESNSIQASKFVSSRDLQKSAYLAHGQEVLGHMYDNHYGFESSWPAPNLTSSRKGKILTKGELPPLVALIPLGVWALGSFLLGISYGFRRRLADSLSGFSFFRFGVYSADKLKDTGIFVAKEAEDVAKLWRLPGSNPSNVSLSPSSYHASPHGLSSRSSRLKTYSSADEAFLVLMANRDFFFFYAPTWDYPPGGAIRLGNVITSVKKPHRPLFCVPPPGDSDVSTTEKKSVQYTKEKLRSGRFSILTKFLSILGLGVDIGAEIDNSDEERFIFKTLETTQFTPSAQYVQKSIESDNVRRFLQNARYRKPVYIITGVKIVRGAEANTSRSRGLGGTFAVEVDGTLLSGGAVPIGGGPGTEGRVGNKTATSWEGSSDFVFAFRVSKVFVGEKTGQVTSEEEYRKGAMLGDETEETRRPMLSVLKIEDPTAEQEGFGSQQLMDDEEVVFCAIPEEEDSDN</sequence>
<organism evidence="1 2">
    <name type="scientific">Colletotrichum karsti</name>
    <dbReference type="NCBI Taxonomy" id="1095194"/>
    <lineage>
        <taxon>Eukaryota</taxon>
        <taxon>Fungi</taxon>
        <taxon>Dikarya</taxon>
        <taxon>Ascomycota</taxon>
        <taxon>Pezizomycotina</taxon>
        <taxon>Sordariomycetes</taxon>
        <taxon>Hypocreomycetidae</taxon>
        <taxon>Glomerellales</taxon>
        <taxon>Glomerellaceae</taxon>
        <taxon>Colletotrichum</taxon>
        <taxon>Colletotrichum boninense species complex</taxon>
    </lineage>
</organism>
<dbReference type="RefSeq" id="XP_038744574.1">
    <property type="nucleotide sequence ID" value="XM_038890096.1"/>
</dbReference>
<reference evidence="1" key="1">
    <citation type="submission" date="2020-03" db="EMBL/GenBank/DDBJ databases">
        <authorList>
            <person name="He L."/>
        </authorList>
    </citation>
    <scope>NUCLEOTIDE SEQUENCE</scope>
    <source>
        <strain evidence="1">CkLH20</strain>
    </source>
</reference>
<dbReference type="OrthoDB" id="5287717at2759"/>
<dbReference type="EMBL" id="JAATWM020000023">
    <property type="protein sequence ID" value="KAF9875113.1"/>
    <property type="molecule type" value="Genomic_DNA"/>
</dbReference>
<keyword evidence="2" id="KW-1185">Reference proteome</keyword>
<dbReference type="Proteomes" id="UP000781932">
    <property type="component" value="Unassembled WGS sequence"/>
</dbReference>
<comment type="caution">
    <text evidence="1">The sequence shown here is derived from an EMBL/GenBank/DDBJ whole genome shotgun (WGS) entry which is preliminary data.</text>
</comment>